<keyword evidence="1" id="KW-0067">ATP-binding</keyword>
<sequence>MITTRARLALAAGAGARWASRVTGRGAGAMIGGLVAMTLDRSVLGQLAAGRRTVVVTGTNGKSTTTRMTAAALGTLGSVATNAEGANMDAGLVAALAANREAPLAALEVDEMHVPHVSDAVEPAVVVLLNLSRDQLDRVGEINVIERTLRAGLARHPKAVVVANCDDVLMTSAAYDSPNVVWVAAGGSWANDSVSCPRSGEVIVREKGHWYSTGADFKRPSPQWWFDDETLYGPDGLALPMRLALPGAVNRGNAAQAVAAAVALGADPVRALAAASRVDEVAGRYRTVRIGDHQARILLAKNPAGWQEALSMVDKHAAGVVISVNGQVPDGEDLSWLWDVQFEHFDKTAVVAAGERGTDLAVRLGYAGVDHTLVHDTVAAIASCPPGRVEVVANYTAFLQLQRALARHG</sequence>
<evidence type="ECO:0000313" key="5">
    <source>
        <dbReference type="Proteomes" id="UP000466632"/>
    </source>
</evidence>
<keyword evidence="1" id="KW-0479">Metal-binding</keyword>
<dbReference type="Pfam" id="PF08245">
    <property type="entry name" value="Mur_ligase_M"/>
    <property type="match status" value="1"/>
</dbReference>
<comment type="caution">
    <text evidence="1">Lacks conserved residue(s) required for the propagation of feature annotation.</text>
</comment>
<proteinExistence type="inferred from homology"/>
<comment type="pathway">
    <text evidence="1">Cell wall biogenesis; peptidoglycan biosynthesis.</text>
</comment>
<keyword evidence="1" id="KW-0961">Cell wall biogenesis/degradation</keyword>
<comment type="function">
    <text evidence="1">The lipid II isoglutaminyl synthase complex catalyzes the formation of alpha-D-isoglutamine in the cell wall lipid II stem peptide. The MurT subunit catalyzes the ATP-dependent amidation of D-glutamate residue of lipid II, converting it to an isoglutamine residue.</text>
</comment>
<dbReference type="GO" id="GO:0008360">
    <property type="term" value="P:regulation of cell shape"/>
    <property type="evidence" value="ECO:0007669"/>
    <property type="project" value="UniProtKB-KW"/>
</dbReference>
<dbReference type="EMBL" id="AP022582">
    <property type="protein sequence ID" value="BBY03137.1"/>
    <property type="molecule type" value="Genomic_DNA"/>
</dbReference>
<dbReference type="HAMAP" id="MF_02214">
    <property type="entry name" value="Lipid_II_synth_MurT"/>
    <property type="match status" value="1"/>
</dbReference>
<dbReference type="PANTHER" id="PTHR23135:SF7">
    <property type="entry name" value="LIPID II ISOGLUTAMINYL SYNTHASE (GLUTAMINE-HYDROLYZING) SUBUNIT MURT"/>
    <property type="match status" value="1"/>
</dbReference>
<reference evidence="4 5" key="1">
    <citation type="journal article" date="2019" name="Emerg. Microbes Infect.">
        <title>Comprehensive subspecies identification of 175 nontuberculous mycobacteria species based on 7547 genomic profiles.</title>
        <authorList>
            <person name="Matsumoto Y."/>
            <person name="Kinjo T."/>
            <person name="Motooka D."/>
            <person name="Nabeya D."/>
            <person name="Jung N."/>
            <person name="Uechi K."/>
            <person name="Horii T."/>
            <person name="Iida T."/>
            <person name="Fujita J."/>
            <person name="Nakamura S."/>
        </authorList>
    </citation>
    <scope>NUCLEOTIDE SEQUENCE [LARGE SCALE GENOMIC DNA]</scope>
    <source>
        <strain evidence="4 5">JCM 16018</strain>
    </source>
</reference>
<evidence type="ECO:0000256" key="1">
    <source>
        <dbReference type="HAMAP-Rule" id="MF_02214"/>
    </source>
</evidence>
<dbReference type="InterPro" id="IPR013564">
    <property type="entry name" value="MurT_C"/>
</dbReference>
<keyword evidence="1 4" id="KW-0436">Ligase</keyword>
<dbReference type="GO" id="GO:0009252">
    <property type="term" value="P:peptidoglycan biosynthetic process"/>
    <property type="evidence" value="ECO:0007669"/>
    <property type="project" value="UniProtKB-UniRule"/>
</dbReference>
<keyword evidence="1" id="KW-0547">Nucleotide-binding</keyword>
<feature type="active site" evidence="1">
    <location>
        <position position="333"/>
    </location>
</feature>
<name>A0A7I7P2M4_9MYCO</name>
<keyword evidence="1" id="KW-0573">Peptidoglycan synthesis</keyword>
<feature type="domain" description="Mur ligase central" evidence="2">
    <location>
        <begin position="56"/>
        <end position="260"/>
    </location>
</feature>
<dbReference type="GO" id="GO:0071555">
    <property type="term" value="P:cell wall organization"/>
    <property type="evidence" value="ECO:0007669"/>
    <property type="project" value="UniProtKB-KW"/>
</dbReference>
<organism evidence="4 5">
    <name type="scientific">Mycobacterium seoulense</name>
    <dbReference type="NCBI Taxonomy" id="386911"/>
    <lineage>
        <taxon>Bacteria</taxon>
        <taxon>Bacillati</taxon>
        <taxon>Actinomycetota</taxon>
        <taxon>Actinomycetes</taxon>
        <taxon>Mycobacteriales</taxon>
        <taxon>Mycobacteriaceae</taxon>
        <taxon>Mycobacterium</taxon>
    </lineage>
</organism>
<dbReference type="GO" id="GO:0140282">
    <property type="term" value="F:carbon-nitrogen ligase activity on lipid II"/>
    <property type="evidence" value="ECO:0007669"/>
    <property type="project" value="UniProtKB-UniRule"/>
</dbReference>
<dbReference type="GO" id="GO:0016881">
    <property type="term" value="F:acid-amino acid ligase activity"/>
    <property type="evidence" value="ECO:0007669"/>
    <property type="project" value="InterPro"/>
</dbReference>
<dbReference type="Gene3D" id="3.40.1190.10">
    <property type="entry name" value="Mur-like, catalytic domain"/>
    <property type="match status" value="1"/>
</dbReference>
<comment type="subunit">
    <text evidence="1">Forms a heterodimer with GatD.</text>
</comment>
<accession>A0A7I7P2M4</accession>
<feature type="domain" description="Lipid II isoglutaminyl synthase (glutamine-hydrolyzing) subunit MurT C-terminal" evidence="3">
    <location>
        <begin position="299"/>
        <end position="397"/>
    </location>
</feature>
<dbReference type="RefSeq" id="WP_163682481.1">
    <property type="nucleotide sequence ID" value="NZ_AP022582.1"/>
</dbReference>
<dbReference type="GO" id="GO:0046872">
    <property type="term" value="F:metal ion binding"/>
    <property type="evidence" value="ECO:0007669"/>
    <property type="project" value="UniProtKB-KW"/>
</dbReference>
<evidence type="ECO:0000259" key="3">
    <source>
        <dbReference type="Pfam" id="PF08353"/>
    </source>
</evidence>
<dbReference type="AlphaFoldDB" id="A0A7I7P2M4"/>
<keyword evidence="5" id="KW-1185">Reference proteome</keyword>
<comment type="similarity">
    <text evidence="1">Belongs to the MurCDEF family. MurT subfamily.</text>
</comment>
<dbReference type="PANTHER" id="PTHR23135">
    <property type="entry name" value="MUR LIGASE FAMILY MEMBER"/>
    <property type="match status" value="1"/>
</dbReference>
<dbReference type="SUPFAM" id="SSF53623">
    <property type="entry name" value="MurD-like peptide ligases, catalytic domain"/>
    <property type="match status" value="1"/>
</dbReference>
<dbReference type="InterPro" id="IPR036565">
    <property type="entry name" value="Mur-like_cat_sf"/>
</dbReference>
<dbReference type="InterPro" id="IPR043703">
    <property type="entry name" value="Lipid_II_synth_MurT"/>
</dbReference>
<protein>
    <recommendedName>
        <fullName evidence="1">Lipid II isoglutaminyl synthase (glutamine-hydrolyzing) subunit MurT</fullName>
        <ecNumber evidence="1">6.3.5.13</ecNumber>
    </recommendedName>
</protein>
<keyword evidence="1" id="KW-0133">Cell shape</keyword>
<comment type="catalytic activity">
    <reaction evidence="1">
        <text>beta-D-GlcNAc-(1-&gt;4)-Mur2Ac(oyl-L-Ala-gamma-D-O-P-Glu-L-Lys-D-Ala-D-Ala)-di-trans,octa-cis-undecaprenyl diphosphate + NH4(+) = beta-D-GlcNAc-(1-&gt;4)-Mur2Ac(oyl-L-Ala-D-isoglutaminyl-L-Lys-D-Ala-D-Ala)-di-trans,octa-cis-undecaprenyl diphosphate + phosphate + H(+)</text>
        <dbReference type="Rhea" id="RHEA:57932"/>
        <dbReference type="ChEBI" id="CHEBI:15378"/>
        <dbReference type="ChEBI" id="CHEBI:28938"/>
        <dbReference type="ChEBI" id="CHEBI:43474"/>
        <dbReference type="ChEBI" id="CHEBI:62233"/>
        <dbReference type="ChEBI" id="CHEBI:143132"/>
    </reaction>
</comment>
<dbReference type="Pfam" id="PF08353">
    <property type="entry name" value="MurT_C"/>
    <property type="match status" value="1"/>
</dbReference>
<dbReference type="Proteomes" id="UP000466632">
    <property type="component" value="Chromosome"/>
</dbReference>
<evidence type="ECO:0000259" key="2">
    <source>
        <dbReference type="Pfam" id="PF08245"/>
    </source>
</evidence>
<dbReference type="KEGG" id="mseo:MSEO_36360"/>
<dbReference type="GO" id="GO:0005524">
    <property type="term" value="F:ATP binding"/>
    <property type="evidence" value="ECO:0007669"/>
    <property type="project" value="UniProtKB-UniRule"/>
</dbReference>
<comment type="catalytic activity">
    <reaction evidence="1">
        <text>beta-D-GlcNAc-(1-&gt;4)-Mur2Ac(oyl-L-Ala-gamma-D-Glu-L-Lys-D-Ala-D-Ala)-di-trans,octa-cis-undecaprenyl diphosphate + ATP = beta-D-GlcNAc-(1-&gt;4)-Mur2Ac(oyl-L-Ala-gamma-D-O-P-Glu-L-Lys-D-Ala-D-Ala)-di-trans,octa-cis-undecaprenyl diphosphate + ADP</text>
        <dbReference type="Rhea" id="RHEA:59488"/>
        <dbReference type="ChEBI" id="CHEBI:30616"/>
        <dbReference type="ChEBI" id="CHEBI:60033"/>
        <dbReference type="ChEBI" id="CHEBI:143132"/>
        <dbReference type="ChEBI" id="CHEBI:456216"/>
    </reaction>
</comment>
<comment type="catalytic activity">
    <reaction evidence="1">
        <text>beta-D-GlcNAc-(1-&gt;4)-Mur2Ac(oyl-L-Ala-gamma-D-Glu-L-Lys-D-Ala-D-Ala)-di-trans,octa-cis-undecaprenyl diphosphate + L-glutamine + ATP + H2O = beta-D-GlcNAc-(1-&gt;4)-Mur2Ac(oyl-L-Ala-D-isoglutaminyl-L-Lys-D-Ala-D-Ala)-di-trans,octa-cis-undecaprenyl diphosphate + L-glutamate + ADP + phosphate + H(+)</text>
        <dbReference type="Rhea" id="RHEA:57928"/>
        <dbReference type="ChEBI" id="CHEBI:15377"/>
        <dbReference type="ChEBI" id="CHEBI:15378"/>
        <dbReference type="ChEBI" id="CHEBI:29985"/>
        <dbReference type="ChEBI" id="CHEBI:30616"/>
        <dbReference type="ChEBI" id="CHEBI:43474"/>
        <dbReference type="ChEBI" id="CHEBI:58359"/>
        <dbReference type="ChEBI" id="CHEBI:60033"/>
        <dbReference type="ChEBI" id="CHEBI:62233"/>
        <dbReference type="ChEBI" id="CHEBI:456216"/>
        <dbReference type="EC" id="6.3.5.13"/>
    </reaction>
</comment>
<evidence type="ECO:0000313" key="4">
    <source>
        <dbReference type="EMBL" id="BBY03137.1"/>
    </source>
</evidence>
<dbReference type="EC" id="6.3.5.13" evidence="1"/>
<dbReference type="InterPro" id="IPR013221">
    <property type="entry name" value="Mur_ligase_cen"/>
</dbReference>
<dbReference type="UniPathway" id="UPA00219"/>
<gene>
    <name evidence="1" type="primary">murT</name>
    <name evidence="4" type="ORF">MSEO_36360</name>
</gene>